<dbReference type="OrthoDB" id="7865603at2"/>
<dbReference type="Proteomes" id="UP000186141">
    <property type="component" value="Unassembled WGS sequence"/>
</dbReference>
<sequence length="190" mass="20963">MTFDPRAEVIGVLDLVSIDTPDGVFRFLVGVDGIFTDVDGHQWIGSRLIGASDLRPSIQGEAAGGSLTLAFIPDPDGADLIAEVRALGTDYIRDREIIFWDQPLLSMAEFHAPTLPPQRFLTRRGRDVQFDLSGALERRITLNFEGPFTGRNRAPGLQYTVADHSRLIGAGNASLRFMPTDMFQEQKLFG</sequence>
<dbReference type="EMBL" id="FTOT01000012">
    <property type="protein sequence ID" value="SIT22757.1"/>
    <property type="molecule type" value="Genomic_DNA"/>
</dbReference>
<evidence type="ECO:0000313" key="1">
    <source>
        <dbReference type="EMBL" id="SIT22757.1"/>
    </source>
</evidence>
<name>A0A1N7QJS8_9RHOB</name>
<proteinExistence type="predicted"/>
<evidence type="ECO:0000313" key="2">
    <source>
        <dbReference type="Proteomes" id="UP000186141"/>
    </source>
</evidence>
<dbReference type="AlphaFoldDB" id="A0A1N7QJS8"/>
<dbReference type="RefSeq" id="WP_076534056.1">
    <property type="nucleotide sequence ID" value="NZ_BMEH01000012.1"/>
</dbReference>
<keyword evidence="2" id="KW-1185">Reference proteome</keyword>
<dbReference type="STRING" id="1086013.SAMN05421774_11259"/>
<reference evidence="1 2" key="1">
    <citation type="submission" date="2017-01" db="EMBL/GenBank/DDBJ databases">
        <authorList>
            <person name="Mah S.A."/>
            <person name="Swanson W.J."/>
            <person name="Moy G.W."/>
            <person name="Vacquier V.D."/>
        </authorList>
    </citation>
    <scope>NUCLEOTIDE SEQUENCE [LARGE SCALE GENOMIC DNA]</scope>
    <source>
        <strain evidence="1 2">DSM 26375</strain>
    </source>
</reference>
<organism evidence="1 2">
    <name type="scientific">Gemmobacter megaterium</name>
    <dbReference type="NCBI Taxonomy" id="1086013"/>
    <lineage>
        <taxon>Bacteria</taxon>
        <taxon>Pseudomonadati</taxon>
        <taxon>Pseudomonadota</taxon>
        <taxon>Alphaproteobacteria</taxon>
        <taxon>Rhodobacterales</taxon>
        <taxon>Paracoccaceae</taxon>
        <taxon>Gemmobacter</taxon>
    </lineage>
</organism>
<protein>
    <submittedName>
        <fullName evidence="1">Uncharacterized protein</fullName>
    </submittedName>
</protein>
<gene>
    <name evidence="1" type="ORF">SAMN05421774_11259</name>
</gene>
<accession>A0A1N7QJS8</accession>